<gene>
    <name evidence="1" type="ORF">BDW47DRAFT_123703</name>
</gene>
<organism evidence="1 2">
    <name type="scientific">Aspergillus candidus</name>
    <dbReference type="NCBI Taxonomy" id="41067"/>
    <lineage>
        <taxon>Eukaryota</taxon>
        <taxon>Fungi</taxon>
        <taxon>Dikarya</taxon>
        <taxon>Ascomycota</taxon>
        <taxon>Pezizomycotina</taxon>
        <taxon>Eurotiomycetes</taxon>
        <taxon>Eurotiomycetidae</taxon>
        <taxon>Eurotiales</taxon>
        <taxon>Aspergillaceae</taxon>
        <taxon>Aspergillus</taxon>
        <taxon>Aspergillus subgen. Circumdati</taxon>
    </lineage>
</organism>
<protein>
    <submittedName>
        <fullName evidence="1">Uncharacterized protein</fullName>
    </submittedName>
</protein>
<evidence type="ECO:0000313" key="2">
    <source>
        <dbReference type="Proteomes" id="UP000234585"/>
    </source>
</evidence>
<reference evidence="1 2" key="1">
    <citation type="submission" date="2017-12" db="EMBL/GenBank/DDBJ databases">
        <authorList>
            <consortium name="DOE Joint Genome Institute"/>
            <person name="Haridas S."/>
            <person name="Kjaerbolling I."/>
            <person name="Vesth T.C."/>
            <person name="Frisvad J.C."/>
            <person name="Nybo J.L."/>
            <person name="Theobald S."/>
            <person name="Kuo A."/>
            <person name="Bowyer P."/>
            <person name="Matsuda Y."/>
            <person name="Mondo S."/>
            <person name="Lyhne E.K."/>
            <person name="Kogle M.E."/>
            <person name="Clum A."/>
            <person name="Lipzen A."/>
            <person name="Salamov A."/>
            <person name="Ngan C.Y."/>
            <person name="Daum C."/>
            <person name="Chiniquy J."/>
            <person name="Barry K."/>
            <person name="LaButti K."/>
            <person name="Simmons B.A."/>
            <person name="Magnuson J.K."/>
            <person name="Mortensen U.H."/>
            <person name="Larsen T.O."/>
            <person name="Grigoriev I.V."/>
            <person name="Baker S.E."/>
            <person name="Andersen M.R."/>
            <person name="Nordberg H.P."/>
            <person name="Cantor M.N."/>
            <person name="Hua S.X."/>
        </authorList>
    </citation>
    <scope>NUCLEOTIDE SEQUENCE [LARGE SCALE GENOMIC DNA]</scope>
    <source>
        <strain evidence="1 2">CBS 102.13</strain>
    </source>
</reference>
<dbReference type="AlphaFoldDB" id="A0A2I2FHV0"/>
<dbReference type="EMBL" id="KZ559125">
    <property type="protein sequence ID" value="PLB40190.1"/>
    <property type="molecule type" value="Genomic_DNA"/>
</dbReference>
<proteinExistence type="predicted"/>
<dbReference type="Proteomes" id="UP000234585">
    <property type="component" value="Unassembled WGS sequence"/>
</dbReference>
<name>A0A2I2FHV0_ASPCN</name>
<sequence>MKTEPAANHIFDIVTFIISLISLLEGWLERVPGIKWLWPRAWDMRRMPQRASTNDGSVALDHLRTDLESSQEFDKVLSRLEDLQSGQKVVLERLTVLENRLKDREDELSMNEHQQQRVDRLLSSLEGAVATLQARNDASSTGCERCHVLEEATHHFLSRARAIQDRKV</sequence>
<keyword evidence="2" id="KW-1185">Reference proteome</keyword>
<dbReference type="GeneID" id="36523266"/>
<dbReference type="OrthoDB" id="4463882at2759"/>
<evidence type="ECO:0000313" key="1">
    <source>
        <dbReference type="EMBL" id="PLB40190.1"/>
    </source>
</evidence>
<accession>A0A2I2FHV0</accession>
<dbReference type="RefSeq" id="XP_024674202.1">
    <property type="nucleotide sequence ID" value="XM_024816106.1"/>
</dbReference>